<protein>
    <submittedName>
        <fullName evidence="2">CpaD family pilus assembly protein</fullName>
    </submittedName>
</protein>
<sequence>MRTLVLQTHARHAALAAAVSALALSACSTFQDQALRPLTPLSRYSLQVEPGLDRIALAVHESGLSGNQQSAVVDLARRYFTSGAGVVVVQGPSGGDPVSAERTWGVKAALEAAGVPGDRIQVVAYEAPDPRAPILVGFETLTAYIPNCASQRGNMSGGFTNETAPGFGCAVTANMAAQIDNPRDIVQPRAMTPAETGRAAVVFDNYRRGQRSSGAQEQLVEGRISRAVE</sequence>
<keyword evidence="1" id="KW-0732">Signal</keyword>
<dbReference type="Proteomes" id="UP000595448">
    <property type="component" value="Chromosome"/>
</dbReference>
<gene>
    <name evidence="2" type="ORF">JIP62_07750</name>
</gene>
<evidence type="ECO:0000256" key="1">
    <source>
        <dbReference type="SAM" id="SignalP"/>
    </source>
</evidence>
<feature type="chain" id="PRO_5045501788" evidence="1">
    <location>
        <begin position="26"/>
        <end position="229"/>
    </location>
</feature>
<dbReference type="Pfam" id="PF09476">
    <property type="entry name" value="Pilus_CpaD"/>
    <property type="match status" value="1"/>
</dbReference>
<feature type="signal peptide" evidence="1">
    <location>
        <begin position="1"/>
        <end position="25"/>
    </location>
</feature>
<evidence type="ECO:0000313" key="3">
    <source>
        <dbReference type="Proteomes" id="UP000595448"/>
    </source>
</evidence>
<dbReference type="EMBL" id="CP067977">
    <property type="protein sequence ID" value="QQQ17261.1"/>
    <property type="molecule type" value="Genomic_DNA"/>
</dbReference>
<accession>A0ABX7BIA2</accession>
<dbReference type="InterPro" id="IPR019027">
    <property type="entry name" value="Pilus_biogenesis_CpaD-related"/>
</dbReference>
<name>A0ABX7BIA2_9CAUL</name>
<evidence type="ECO:0000313" key="2">
    <source>
        <dbReference type="EMBL" id="QQQ17261.1"/>
    </source>
</evidence>
<dbReference type="PROSITE" id="PS51257">
    <property type="entry name" value="PROKAR_LIPOPROTEIN"/>
    <property type="match status" value="1"/>
</dbReference>
<dbReference type="NCBIfam" id="TIGR02522">
    <property type="entry name" value="pilus_cpaD"/>
    <property type="match status" value="1"/>
</dbReference>
<reference evidence="2 3" key="1">
    <citation type="submission" date="2021-01" db="EMBL/GenBank/DDBJ databases">
        <title>Brevundimonas vitis sp. nov., an bacterium isolated from grape (Vitis vinifera).</title>
        <authorList>
            <person name="Jiang L."/>
            <person name="Lee J."/>
        </authorList>
    </citation>
    <scope>NUCLEOTIDE SEQUENCE [LARGE SCALE GENOMIC DNA]</scope>
    <source>
        <strain evidence="2 3">GRTSA-9</strain>
    </source>
</reference>
<organism evidence="2 3">
    <name type="scientific">Brevundimonas vitisensis</name>
    <dbReference type="NCBI Taxonomy" id="2800818"/>
    <lineage>
        <taxon>Bacteria</taxon>
        <taxon>Pseudomonadati</taxon>
        <taxon>Pseudomonadota</taxon>
        <taxon>Alphaproteobacteria</taxon>
        <taxon>Caulobacterales</taxon>
        <taxon>Caulobacteraceae</taxon>
        <taxon>Brevundimonas</taxon>
    </lineage>
</organism>
<proteinExistence type="predicted"/>
<keyword evidence="3" id="KW-1185">Reference proteome</keyword>
<dbReference type="InterPro" id="IPR013361">
    <property type="entry name" value="Pilus_CpaD"/>
</dbReference>